<evidence type="ECO:0000256" key="1">
    <source>
        <dbReference type="SAM" id="MobiDB-lite"/>
    </source>
</evidence>
<feature type="region of interest" description="Disordered" evidence="1">
    <location>
        <begin position="651"/>
        <end position="748"/>
    </location>
</feature>
<feature type="compositionally biased region" description="Polar residues" evidence="1">
    <location>
        <begin position="699"/>
        <end position="716"/>
    </location>
</feature>
<feature type="compositionally biased region" description="Basic and acidic residues" evidence="1">
    <location>
        <begin position="525"/>
        <end position="535"/>
    </location>
</feature>
<feature type="compositionally biased region" description="Basic residues" evidence="1">
    <location>
        <begin position="72"/>
        <end position="82"/>
    </location>
</feature>
<gene>
    <name evidence="2" type="ORF">K458DRAFT_199295</name>
</gene>
<sequence length="761" mass="81980">MPGLPAHLQHGIDFDCLDAAPEDDSEDLPDAHCDPVQRAAKRRRIEEIAAQYLRGRPPLILSAGLRGPFHKGWKNPWGKKHQREQTAPGPNAGAKQANDDGAATCGKADGESTRTRARKLSLPPSPETSRAVAILPQATEPIDEQRDRAEAPSSHSLAQEDDSTGTEFFSADANPPITVEISESNPDWLRRNPLGGVHLRRPQDANADPSPTRTRTGLRPINKLGEVQLAPPRVPIATAQSSPVRANVLNADWQSGASASMTISSPVKTAIAVSAEAGNASTLKRKRLTSLSSVNHFIGNNVTAARSVTPACSMKPPVNTASPRTRTSEQTAKTFQHAQLRGIGLDLTPNHGPTPTTQTNNREIGEHPPTFTPINTRPRNPGPDVHSSIIHAHHAYPSILEGHRAATNLALLAVEKAKISPGTERRPSREKAHESAERCAQTAPSSNAKGTRATSNKKRCLNNLVTSPAAASSTGLRYRKVGEEKPKQGAQKAKPRPVTFSSSPAVGNGLHPIPGAPPTELSPVEESRSARRDIYEIPSDPSASEEEEQQQSFRSSRNSGYSTQAAMMLAQLEFQEGTMPSVASETPGPWVPAHNDTPQQHAAEPSLAFTPFSAFNAKLDRAHPENTIAKDIPISTQELFSAASPFAFSTVKKKPMRPQGSSLRFAVFPSGDQDGNIDRIKGARSPTPSERLPLKAKNSKVSFRSTTSEKGSQDSSLLEPKLTKQDVDLPQLDFRTSSDDLGPNGDLEFTDRFLRNLKGIT</sequence>
<feature type="compositionally biased region" description="Polar residues" evidence="1">
    <location>
        <begin position="351"/>
        <end position="362"/>
    </location>
</feature>
<feature type="compositionally biased region" description="Low complexity" evidence="1">
    <location>
        <begin position="550"/>
        <end position="559"/>
    </location>
</feature>
<dbReference type="OrthoDB" id="5419922at2759"/>
<keyword evidence="3" id="KW-1185">Reference proteome</keyword>
<evidence type="ECO:0000313" key="3">
    <source>
        <dbReference type="Proteomes" id="UP000799291"/>
    </source>
</evidence>
<accession>A0A6G1J8T0</accession>
<feature type="region of interest" description="Disordered" evidence="1">
    <location>
        <begin position="72"/>
        <end position="171"/>
    </location>
</feature>
<dbReference type="Proteomes" id="UP000799291">
    <property type="component" value="Unassembled WGS sequence"/>
</dbReference>
<feature type="region of interest" description="Disordered" evidence="1">
    <location>
        <begin position="196"/>
        <end position="218"/>
    </location>
</feature>
<organism evidence="2 3">
    <name type="scientific">Lentithecium fluviatile CBS 122367</name>
    <dbReference type="NCBI Taxonomy" id="1168545"/>
    <lineage>
        <taxon>Eukaryota</taxon>
        <taxon>Fungi</taxon>
        <taxon>Dikarya</taxon>
        <taxon>Ascomycota</taxon>
        <taxon>Pezizomycotina</taxon>
        <taxon>Dothideomycetes</taxon>
        <taxon>Pleosporomycetidae</taxon>
        <taxon>Pleosporales</taxon>
        <taxon>Massarineae</taxon>
        <taxon>Lentitheciaceae</taxon>
        <taxon>Lentithecium</taxon>
    </lineage>
</organism>
<name>A0A6G1J8T0_9PLEO</name>
<reference evidence="2" key="1">
    <citation type="journal article" date="2020" name="Stud. Mycol.">
        <title>101 Dothideomycetes genomes: a test case for predicting lifestyles and emergence of pathogens.</title>
        <authorList>
            <person name="Haridas S."/>
            <person name="Albert R."/>
            <person name="Binder M."/>
            <person name="Bloem J."/>
            <person name="Labutti K."/>
            <person name="Salamov A."/>
            <person name="Andreopoulos B."/>
            <person name="Baker S."/>
            <person name="Barry K."/>
            <person name="Bills G."/>
            <person name="Bluhm B."/>
            <person name="Cannon C."/>
            <person name="Castanera R."/>
            <person name="Culley D."/>
            <person name="Daum C."/>
            <person name="Ezra D."/>
            <person name="Gonzalez J."/>
            <person name="Henrissat B."/>
            <person name="Kuo A."/>
            <person name="Liang C."/>
            <person name="Lipzen A."/>
            <person name="Lutzoni F."/>
            <person name="Magnuson J."/>
            <person name="Mondo S."/>
            <person name="Nolan M."/>
            <person name="Ohm R."/>
            <person name="Pangilinan J."/>
            <person name="Park H.-J."/>
            <person name="Ramirez L."/>
            <person name="Alfaro M."/>
            <person name="Sun H."/>
            <person name="Tritt A."/>
            <person name="Yoshinaga Y."/>
            <person name="Zwiers L.-H."/>
            <person name="Turgeon B."/>
            <person name="Goodwin S."/>
            <person name="Spatafora J."/>
            <person name="Crous P."/>
            <person name="Grigoriev I."/>
        </authorList>
    </citation>
    <scope>NUCLEOTIDE SEQUENCE</scope>
    <source>
        <strain evidence="2">CBS 122367</strain>
    </source>
</reference>
<protein>
    <submittedName>
        <fullName evidence="2">Uncharacterized protein</fullName>
    </submittedName>
</protein>
<dbReference type="EMBL" id="MU005576">
    <property type="protein sequence ID" value="KAF2686539.1"/>
    <property type="molecule type" value="Genomic_DNA"/>
</dbReference>
<feature type="region of interest" description="Disordered" evidence="1">
    <location>
        <begin position="344"/>
        <end position="366"/>
    </location>
</feature>
<feature type="compositionally biased region" description="Polar residues" evidence="1">
    <location>
        <begin position="442"/>
        <end position="454"/>
    </location>
</feature>
<evidence type="ECO:0000313" key="2">
    <source>
        <dbReference type="EMBL" id="KAF2686539.1"/>
    </source>
</evidence>
<dbReference type="AlphaFoldDB" id="A0A6G1J8T0"/>
<feature type="compositionally biased region" description="Basic and acidic residues" evidence="1">
    <location>
        <begin position="419"/>
        <end position="437"/>
    </location>
</feature>
<feature type="region of interest" description="Disordered" evidence="1">
    <location>
        <begin position="419"/>
        <end position="560"/>
    </location>
</feature>
<proteinExistence type="predicted"/>
<feature type="compositionally biased region" description="Polar residues" evidence="1">
    <location>
        <begin position="463"/>
        <end position="475"/>
    </location>
</feature>